<reference evidence="3" key="1">
    <citation type="submission" date="2023-06" db="EMBL/GenBank/DDBJ databases">
        <title>Identification and characterization of horizontal gene transfer across gut microbiota members of farm animals based on homology search.</title>
        <authorList>
            <person name="Zeman M."/>
            <person name="Kubasova T."/>
            <person name="Jahodarova E."/>
            <person name="Nykrynova M."/>
            <person name="Rychlik I."/>
        </authorList>
    </citation>
    <scope>NUCLEOTIDE SEQUENCE [LARGE SCALE GENOMIC DNA]</scope>
    <source>
        <strain evidence="3">ET340</strain>
    </source>
</reference>
<accession>A0ABT7UT46</accession>
<dbReference type="RefSeq" id="WP_289600459.1">
    <property type="nucleotide sequence ID" value="NZ_JAUDCL010000026.1"/>
</dbReference>
<comment type="caution">
    <text evidence="2">The sequence shown here is derived from an EMBL/GenBank/DDBJ whole genome shotgun (WGS) entry which is preliminary data.</text>
</comment>
<sequence length="427" mass="45738">MKRMALAALVLAASLLCGCASSMSGGVEELLRAPQLAGPQTNVQKALTAYLGEAPQLKYPQNGDIFSPFLFGDWNGDGSMDAAALYVSSGLQNVCLAILEQSGGSWVVTQELEGLSAEVDSVSTAAMSGDGGMQLLVGYVGTSGEKYLSVYAYQDRTLTQVMEQAYSQYELQDITGSGLKDLILIGPQTVDGMKVQLLTAIRGEFTMAQEFWLSPERFSSCEALHLSSGSDGSYYLVLDGYVGSGSALASILLSYNAATQQLEEYTPLLPVDVYSESIRYSSLLTSTDIDGDGTVEIPVELPDANGHITVGRLSFVAWMDYTSTDPEKSFGIVDLENGFYLELPPSWEGKIQVKEGSQEGSWAIRSLEDGTGYLEVRVVEPSTEGGSYFRLGNVGGKKVQARILASHVGENGENLQPAALTDCFRVL</sequence>
<protein>
    <recommendedName>
        <fullName evidence="4">FG-GAP repeat protein</fullName>
    </recommendedName>
</protein>
<keyword evidence="3" id="KW-1185">Reference proteome</keyword>
<dbReference type="PROSITE" id="PS51257">
    <property type="entry name" value="PROKAR_LIPOPROTEIN"/>
    <property type="match status" value="1"/>
</dbReference>
<name>A0ABT7UT46_9FIRM</name>
<evidence type="ECO:0000313" key="2">
    <source>
        <dbReference type="EMBL" id="MDM8202066.1"/>
    </source>
</evidence>
<feature type="chain" id="PRO_5045765219" description="FG-GAP repeat protein" evidence="1">
    <location>
        <begin position="23"/>
        <end position="427"/>
    </location>
</feature>
<proteinExistence type="predicted"/>
<dbReference type="InterPro" id="IPR028994">
    <property type="entry name" value="Integrin_alpha_N"/>
</dbReference>
<dbReference type="SUPFAM" id="SSF69318">
    <property type="entry name" value="Integrin alpha N-terminal domain"/>
    <property type="match status" value="1"/>
</dbReference>
<evidence type="ECO:0000313" key="3">
    <source>
        <dbReference type="Proteomes" id="UP001529380"/>
    </source>
</evidence>
<evidence type="ECO:0000256" key="1">
    <source>
        <dbReference type="SAM" id="SignalP"/>
    </source>
</evidence>
<feature type="signal peptide" evidence="1">
    <location>
        <begin position="1"/>
        <end position="22"/>
    </location>
</feature>
<reference evidence="2 3" key="3">
    <citation type="submission" date="2023-06" db="EMBL/GenBank/DDBJ databases">
        <authorList>
            <person name="Zeman M."/>
            <person name="Kubasova T."/>
            <person name="Jahodarova E."/>
            <person name="Nykrynova M."/>
            <person name="Rychlik I."/>
        </authorList>
    </citation>
    <scope>NUCLEOTIDE SEQUENCE [LARGE SCALE GENOMIC DNA]</scope>
    <source>
        <strain evidence="2 3">ET340</strain>
    </source>
</reference>
<reference evidence="2 3" key="2">
    <citation type="submission" date="2023-06" db="EMBL/GenBank/DDBJ databases">
        <title>Identification and characterization of horizontal gene transfer across gut microbiota members of farm animals based on homology search.</title>
        <authorList>
            <person name="Schwarzerova J."/>
            <person name="Nykrynova M."/>
            <person name="Jureckova K."/>
            <person name="Cejkova D."/>
            <person name="Rychlik I."/>
        </authorList>
    </citation>
    <scope>NUCLEOTIDE SEQUENCE [LARGE SCALE GENOMIC DNA]</scope>
    <source>
        <strain evidence="2 3">ET340</strain>
    </source>
</reference>
<organism evidence="2 3">
    <name type="scientific">Allofournierella massiliensis</name>
    <dbReference type="NCBI Taxonomy" id="1650663"/>
    <lineage>
        <taxon>Bacteria</taxon>
        <taxon>Bacillati</taxon>
        <taxon>Bacillota</taxon>
        <taxon>Clostridia</taxon>
        <taxon>Eubacteriales</taxon>
        <taxon>Oscillospiraceae</taxon>
        <taxon>Allofournierella</taxon>
    </lineage>
</organism>
<dbReference type="EMBL" id="JAUDCL010000026">
    <property type="protein sequence ID" value="MDM8202066.1"/>
    <property type="molecule type" value="Genomic_DNA"/>
</dbReference>
<gene>
    <name evidence="2" type="ORF">QUW08_12305</name>
</gene>
<dbReference type="Proteomes" id="UP001529380">
    <property type="component" value="Unassembled WGS sequence"/>
</dbReference>
<evidence type="ECO:0008006" key="4">
    <source>
        <dbReference type="Google" id="ProtNLM"/>
    </source>
</evidence>
<keyword evidence="1" id="KW-0732">Signal</keyword>